<proteinExistence type="predicted"/>
<accession>A0ABV1YRP7</accession>
<keyword evidence="1" id="KW-0175">Coiled coil</keyword>
<dbReference type="Proteomes" id="UP001464387">
    <property type="component" value="Unassembled WGS sequence"/>
</dbReference>
<feature type="non-terminal residue" evidence="2">
    <location>
        <position position="234"/>
    </location>
</feature>
<evidence type="ECO:0000313" key="3">
    <source>
        <dbReference type="Proteomes" id="UP001464387"/>
    </source>
</evidence>
<feature type="coiled-coil region" evidence="1">
    <location>
        <begin position="78"/>
        <end position="140"/>
    </location>
</feature>
<sequence>MLDTGRKLRELDRAAEVWQQREAGIVQDRESLRTALAKARLELVEMGHESARRETQFGEIVNALTVKTVEVDRRASENKLLRERQVGLSVELEQAQKRETEARHKLDEFAATHANESAHIAELLAQLGRHEKEGARLQKSLETTHAKLAEATEAARIVESDSAGERARAHAEMRGLRSEIEELRSRLEKETNNSSETSAEITLLRTQVNDFATERRIAEERLVALKTESEGDKK</sequence>
<comment type="caution">
    <text evidence="2">The sequence shown here is derived from an EMBL/GenBank/DDBJ whole genome shotgun (WGS) entry which is preliminary data.</text>
</comment>
<protein>
    <submittedName>
        <fullName evidence="2">Uncharacterized protein</fullName>
    </submittedName>
</protein>
<gene>
    <name evidence="2" type="ORF">NKI33_33700</name>
</gene>
<evidence type="ECO:0000313" key="2">
    <source>
        <dbReference type="EMBL" id="MER8937855.1"/>
    </source>
</evidence>
<reference evidence="2 3" key="1">
    <citation type="journal article" date="2024" name="Proc. Natl. Acad. Sci. U.S.A.">
        <title>The evolutionary genomics of adaptation to stress in wild rhizobium bacteria.</title>
        <authorList>
            <person name="Kehlet-Delgado H."/>
            <person name="Montoya A.P."/>
            <person name="Jensen K.T."/>
            <person name="Wendlandt C.E."/>
            <person name="Dexheimer C."/>
            <person name="Roberts M."/>
            <person name="Torres Martinez L."/>
            <person name="Friesen M.L."/>
            <person name="Griffitts J.S."/>
            <person name="Porter S.S."/>
        </authorList>
    </citation>
    <scope>NUCLEOTIDE SEQUENCE [LARGE SCALE GENOMIC DNA]</scope>
    <source>
        <strain evidence="2 3">M0729</strain>
    </source>
</reference>
<organism evidence="2 3">
    <name type="scientific">Mesorhizobium opportunistum</name>
    <dbReference type="NCBI Taxonomy" id="593909"/>
    <lineage>
        <taxon>Bacteria</taxon>
        <taxon>Pseudomonadati</taxon>
        <taxon>Pseudomonadota</taxon>
        <taxon>Alphaproteobacteria</taxon>
        <taxon>Hyphomicrobiales</taxon>
        <taxon>Phyllobacteriaceae</taxon>
        <taxon>Mesorhizobium</taxon>
    </lineage>
</organism>
<feature type="coiled-coil region" evidence="1">
    <location>
        <begin position="166"/>
        <end position="228"/>
    </location>
</feature>
<name>A0ABV1YRP7_9HYPH</name>
<dbReference type="Gene3D" id="1.20.5.1160">
    <property type="entry name" value="Vasodilator-stimulated phosphoprotein"/>
    <property type="match status" value="1"/>
</dbReference>
<keyword evidence="3" id="KW-1185">Reference proteome</keyword>
<evidence type="ECO:0000256" key="1">
    <source>
        <dbReference type="SAM" id="Coils"/>
    </source>
</evidence>
<dbReference type="EMBL" id="JAMYPJ010000143">
    <property type="protein sequence ID" value="MER8937855.1"/>
    <property type="molecule type" value="Genomic_DNA"/>
</dbReference>